<evidence type="ECO:0000256" key="26">
    <source>
        <dbReference type="ARBA" id="ARBA00023203"/>
    </source>
</evidence>
<organism evidence="45 46">
    <name type="scientific">Collichthys lucidus</name>
    <name type="common">Big head croaker</name>
    <name type="synonym">Sciaena lucida</name>
    <dbReference type="NCBI Taxonomy" id="240159"/>
    <lineage>
        <taxon>Eukaryota</taxon>
        <taxon>Metazoa</taxon>
        <taxon>Chordata</taxon>
        <taxon>Craniata</taxon>
        <taxon>Vertebrata</taxon>
        <taxon>Euteleostomi</taxon>
        <taxon>Actinopterygii</taxon>
        <taxon>Neopterygii</taxon>
        <taxon>Teleostei</taxon>
        <taxon>Neoteleostei</taxon>
        <taxon>Acanthomorphata</taxon>
        <taxon>Eupercaria</taxon>
        <taxon>Sciaenidae</taxon>
        <taxon>Collichthys</taxon>
    </lineage>
</organism>
<dbReference type="Gene3D" id="1.20.5.340">
    <property type="match status" value="3"/>
</dbReference>
<dbReference type="InterPro" id="IPR002928">
    <property type="entry name" value="Myosin_tail"/>
</dbReference>
<evidence type="ECO:0000256" key="25">
    <source>
        <dbReference type="ARBA" id="ARBA00023175"/>
    </source>
</evidence>
<dbReference type="Pfam" id="PF02736">
    <property type="entry name" value="Myosin_N"/>
    <property type="match status" value="1"/>
</dbReference>
<evidence type="ECO:0000256" key="37">
    <source>
        <dbReference type="ARBA" id="ARBA00077430"/>
    </source>
</evidence>
<keyword evidence="20" id="KW-0007">Acetylation</keyword>
<evidence type="ECO:0000256" key="32">
    <source>
        <dbReference type="ARBA" id="ARBA00039816"/>
    </source>
</evidence>
<dbReference type="InterPro" id="IPR027417">
    <property type="entry name" value="P-loop_NTPase"/>
</dbReference>
<evidence type="ECO:0000256" key="41">
    <source>
        <dbReference type="SAM" id="MobiDB-lite"/>
    </source>
</evidence>
<evidence type="ECO:0000256" key="14">
    <source>
        <dbReference type="ARBA" id="ARBA00022741"/>
    </source>
</evidence>
<feature type="region of interest" description="Disordered" evidence="41">
    <location>
        <begin position="2297"/>
        <end position="2356"/>
    </location>
</feature>
<keyword evidence="12" id="KW-0053">Apoptosis</keyword>
<comment type="cofactor">
    <cofactor evidence="1">
        <name>Mg(2+)</name>
        <dbReference type="ChEBI" id="CHEBI:18420"/>
    </cofactor>
</comment>
<dbReference type="PANTHER" id="PTHR45615">
    <property type="entry name" value="MYOSIN HEAVY CHAIN, NON-MUSCLE"/>
    <property type="match status" value="1"/>
</dbReference>
<dbReference type="PROSITE" id="PS00108">
    <property type="entry name" value="PROTEIN_KINASE_ST"/>
    <property type="match status" value="1"/>
</dbReference>
<evidence type="ECO:0000256" key="1">
    <source>
        <dbReference type="ARBA" id="ARBA00001946"/>
    </source>
</evidence>
<gene>
    <name evidence="45" type="ORF">D9C73_002903</name>
</gene>
<dbReference type="GO" id="GO:0000287">
    <property type="term" value="F:magnesium ion binding"/>
    <property type="evidence" value="ECO:0007669"/>
    <property type="project" value="UniProtKB-ARBA"/>
</dbReference>
<dbReference type="Pfam" id="PF00069">
    <property type="entry name" value="Pkinase"/>
    <property type="match status" value="1"/>
</dbReference>
<dbReference type="STRING" id="240159.A0A4U5U4R7"/>
<dbReference type="Gene3D" id="1.20.5.4820">
    <property type="match status" value="1"/>
</dbReference>
<evidence type="ECO:0000256" key="6">
    <source>
        <dbReference type="ARBA" id="ARBA00008314"/>
    </source>
</evidence>
<evidence type="ECO:0000256" key="38">
    <source>
        <dbReference type="ARBA" id="ARBA00081151"/>
    </source>
</evidence>
<dbReference type="InterPro" id="IPR001609">
    <property type="entry name" value="Myosin_head_motor_dom-like"/>
</dbReference>
<evidence type="ECO:0000256" key="35">
    <source>
        <dbReference type="ARBA" id="ARBA00043098"/>
    </source>
</evidence>
<evidence type="ECO:0000256" key="40">
    <source>
        <dbReference type="PROSITE-ProRule" id="PRU00782"/>
    </source>
</evidence>
<evidence type="ECO:0000256" key="20">
    <source>
        <dbReference type="ARBA" id="ARBA00022990"/>
    </source>
</evidence>
<dbReference type="Proteomes" id="UP000298787">
    <property type="component" value="Chromosome 3"/>
</dbReference>
<dbReference type="InterPro" id="IPR008989">
    <property type="entry name" value="Myosin_S1_N"/>
</dbReference>
<evidence type="ECO:0000256" key="17">
    <source>
        <dbReference type="ARBA" id="ARBA00022842"/>
    </source>
</evidence>
<keyword evidence="11" id="KW-0808">Transferase</keyword>
<dbReference type="InterPro" id="IPR000719">
    <property type="entry name" value="Prot_kinase_dom"/>
</dbReference>
<dbReference type="SMART" id="SM00220">
    <property type="entry name" value="S_TKc"/>
    <property type="match status" value="1"/>
</dbReference>
<dbReference type="PANTHER" id="PTHR45615:SF16">
    <property type="entry name" value="MYOSIN-9"/>
    <property type="match status" value="1"/>
</dbReference>
<dbReference type="GO" id="GO:0004713">
    <property type="term" value="F:protein tyrosine kinase activity"/>
    <property type="evidence" value="ECO:0007669"/>
    <property type="project" value="UniProtKB-KW"/>
</dbReference>
<dbReference type="InterPro" id="IPR000048">
    <property type="entry name" value="IQ_motif_EF-hand-BS"/>
</dbReference>
<dbReference type="GO" id="GO:0008360">
    <property type="term" value="P:regulation of cell shape"/>
    <property type="evidence" value="ECO:0007669"/>
    <property type="project" value="UniProtKB-KW"/>
</dbReference>
<comment type="similarity">
    <text evidence="5">In the C-terminal section; belongs to the TRAFAC class myosin-kinesin ATPase superfamily. Myosin family.</text>
</comment>
<dbReference type="GO" id="GO:0032982">
    <property type="term" value="C:myosin filament"/>
    <property type="evidence" value="ECO:0007669"/>
    <property type="project" value="TreeGrafter"/>
</dbReference>
<dbReference type="GO" id="GO:0051015">
    <property type="term" value="F:actin filament binding"/>
    <property type="evidence" value="ECO:0007669"/>
    <property type="project" value="InterPro"/>
</dbReference>
<feature type="region of interest" description="Disordered" evidence="41">
    <location>
        <begin position="1"/>
        <end position="83"/>
    </location>
</feature>
<dbReference type="FunFam" id="1.10.10.820:FF:000001">
    <property type="entry name" value="Myosin heavy chain"/>
    <property type="match status" value="1"/>
</dbReference>
<keyword evidence="28" id="KW-0539">Nucleus</keyword>
<dbReference type="GO" id="GO:0043410">
    <property type="term" value="P:positive regulation of MAPK cascade"/>
    <property type="evidence" value="ECO:0007669"/>
    <property type="project" value="UniProtKB-ARBA"/>
</dbReference>
<dbReference type="GO" id="GO:0060473">
    <property type="term" value="C:cortical granule"/>
    <property type="evidence" value="ECO:0007669"/>
    <property type="project" value="UniProtKB-SubCell"/>
</dbReference>
<evidence type="ECO:0000256" key="8">
    <source>
        <dbReference type="ARBA" id="ARBA00022527"/>
    </source>
</evidence>
<evidence type="ECO:0000256" key="7">
    <source>
        <dbReference type="ARBA" id="ARBA00022490"/>
    </source>
</evidence>
<evidence type="ECO:0000256" key="3">
    <source>
        <dbReference type="ARBA" id="ARBA00004245"/>
    </source>
</evidence>
<evidence type="ECO:0000256" key="18">
    <source>
        <dbReference type="ARBA" id="ARBA00022860"/>
    </source>
</evidence>
<evidence type="ECO:0000256" key="4">
    <source>
        <dbReference type="ARBA" id="ARBA00004544"/>
    </source>
</evidence>
<dbReference type="PRINTS" id="PR00193">
    <property type="entry name" value="MYOSINHEAVY"/>
</dbReference>
<keyword evidence="7" id="KW-0963">Cytoplasm</keyword>
<protein>
    <recommendedName>
        <fullName evidence="36">Dual specificity mitogen-activated protein kinase kinase 7</fullName>
    </recommendedName>
    <alternativeName>
        <fullName evidence="38">JNK-activating kinase 2</fullName>
    </alternativeName>
    <alternativeName>
        <fullName evidence="37">MAPK/ERK kinase 7</fullName>
    </alternativeName>
    <alternativeName>
        <fullName evidence="33">Myosin heavy chain 9</fullName>
    </alternativeName>
    <alternativeName>
        <fullName evidence="34">Myosin heavy chain, non-muscle IIa</fullName>
    </alternativeName>
    <alternativeName>
        <fullName evidence="32">Myosin-9</fullName>
    </alternativeName>
    <alternativeName>
        <fullName evidence="35">Non-muscle myosin heavy chain IIa</fullName>
    </alternativeName>
    <alternativeName>
        <fullName evidence="39">c-Jun N-terminal kinase kinase 2</fullName>
    </alternativeName>
</protein>
<keyword evidence="22" id="KW-0175">Coiled coil</keyword>
<evidence type="ECO:0000256" key="30">
    <source>
        <dbReference type="ARBA" id="ARBA00023329"/>
    </source>
</evidence>
<evidence type="ECO:0000256" key="11">
    <source>
        <dbReference type="ARBA" id="ARBA00022679"/>
    </source>
</evidence>
<accession>A0A4U5U4R7</accession>
<dbReference type="GO" id="GO:0007601">
    <property type="term" value="P:visual perception"/>
    <property type="evidence" value="ECO:0007669"/>
    <property type="project" value="UniProtKB-KW"/>
</dbReference>
<reference evidence="45 46" key="1">
    <citation type="submission" date="2019-01" db="EMBL/GenBank/DDBJ databases">
        <title>Genome Assembly of Collichthys lucidus.</title>
        <authorList>
            <person name="Cai M."/>
            <person name="Xiao S."/>
        </authorList>
    </citation>
    <scope>NUCLEOTIDE SEQUENCE [LARGE SCALE GENOMIC DNA]</scope>
    <source>
        <strain evidence="45">JT15FE1705JMU</strain>
        <tissue evidence="45">Muscle</tissue>
    </source>
</reference>
<feature type="region of interest" description="Disordered" evidence="41">
    <location>
        <begin position="418"/>
        <end position="440"/>
    </location>
</feature>
<keyword evidence="21" id="KW-0346">Stress response</keyword>
<dbReference type="Gene3D" id="3.40.850.10">
    <property type="entry name" value="Kinesin motor domain"/>
    <property type="match status" value="1"/>
</dbReference>
<dbReference type="FunFam" id="3.30.200.20:FF:000040">
    <property type="entry name" value="Dual specificity mitogen-activated protein kinase kinase"/>
    <property type="match status" value="1"/>
</dbReference>
<keyword evidence="14 40" id="KW-0547">Nucleotide-binding</keyword>
<dbReference type="SMART" id="SM00242">
    <property type="entry name" value="MYSc"/>
    <property type="match status" value="1"/>
</dbReference>
<evidence type="ECO:0000256" key="13">
    <source>
        <dbReference type="ARBA" id="ARBA00022723"/>
    </source>
</evidence>
<dbReference type="GO" id="GO:0005524">
    <property type="term" value="F:ATP binding"/>
    <property type="evidence" value="ECO:0007669"/>
    <property type="project" value="UniProtKB-UniRule"/>
</dbReference>
<evidence type="ECO:0000256" key="31">
    <source>
        <dbReference type="ARBA" id="ARBA00037865"/>
    </source>
</evidence>
<feature type="compositionally biased region" description="Basic and acidic residues" evidence="41">
    <location>
        <begin position="7"/>
        <end position="28"/>
    </location>
</feature>
<dbReference type="GO" id="GO:0005938">
    <property type="term" value="C:cell cortex"/>
    <property type="evidence" value="ECO:0007669"/>
    <property type="project" value="UniProtKB-SubCell"/>
</dbReference>
<evidence type="ECO:0000256" key="36">
    <source>
        <dbReference type="ARBA" id="ARBA00073834"/>
    </source>
</evidence>
<dbReference type="EMBL" id="CM014080">
    <property type="protein sequence ID" value="TKS68840.1"/>
    <property type="molecule type" value="Genomic_DNA"/>
</dbReference>
<name>A0A4U5U4R7_COLLU</name>
<dbReference type="Gene3D" id="2.30.30.360">
    <property type="entry name" value="Myosin S1 fragment, N-terminal"/>
    <property type="match status" value="1"/>
</dbReference>
<dbReference type="FunFam" id="1.20.120.720:FF:000002">
    <property type="entry name" value="Myosin heavy chain 10"/>
    <property type="match status" value="1"/>
</dbReference>
<comment type="subcellular location">
    <subcellularLocation>
        <location evidence="4">Cytoplasm</location>
        <location evidence="4">Cell cortex</location>
    </subcellularLocation>
    <subcellularLocation>
        <location evidence="3">Cytoplasm</location>
        <location evidence="3">Cytoskeleton</location>
    </subcellularLocation>
    <subcellularLocation>
        <location evidence="31">Cytoplasmic vesicle</location>
        <location evidence="31">Secretory vesicle</location>
        <location evidence="31">Cortical granule</location>
    </subcellularLocation>
    <subcellularLocation>
        <location evidence="2">Nucleus</location>
    </subcellularLocation>
</comment>
<keyword evidence="25 40" id="KW-0505">Motor protein</keyword>
<evidence type="ECO:0000313" key="45">
    <source>
        <dbReference type="EMBL" id="TKS68840.1"/>
    </source>
</evidence>
<evidence type="ECO:0000256" key="9">
    <source>
        <dbReference type="ARBA" id="ARBA00022553"/>
    </source>
</evidence>
<feature type="domain" description="Protein kinase" evidence="42">
    <location>
        <begin position="121"/>
        <end position="381"/>
    </location>
</feature>
<keyword evidence="9" id="KW-0597">Phosphoprotein</keyword>
<evidence type="ECO:0000256" key="24">
    <source>
        <dbReference type="ARBA" id="ARBA00023137"/>
    </source>
</evidence>
<dbReference type="PROSITE" id="PS50011">
    <property type="entry name" value="PROTEIN_KINASE_DOM"/>
    <property type="match status" value="1"/>
</dbReference>
<evidence type="ECO:0000256" key="10">
    <source>
        <dbReference type="ARBA" id="ARBA00022606"/>
    </source>
</evidence>
<keyword evidence="46" id="KW-1185">Reference proteome</keyword>
<keyword evidence="23 40" id="KW-0518">Myosin</keyword>
<dbReference type="GO" id="GO:0006915">
    <property type="term" value="P:apoptotic process"/>
    <property type="evidence" value="ECO:0007669"/>
    <property type="project" value="UniProtKB-KW"/>
</dbReference>
<evidence type="ECO:0000256" key="12">
    <source>
        <dbReference type="ARBA" id="ARBA00022703"/>
    </source>
</evidence>
<proteinExistence type="inferred from homology"/>
<evidence type="ECO:0000256" key="15">
    <source>
        <dbReference type="ARBA" id="ARBA00022777"/>
    </source>
</evidence>
<dbReference type="GO" id="GO:0000146">
    <property type="term" value="F:microfilament motor activity"/>
    <property type="evidence" value="ECO:0007669"/>
    <property type="project" value="TreeGrafter"/>
</dbReference>
<dbReference type="SUPFAM" id="SSF52540">
    <property type="entry name" value="P-loop containing nucleoside triphosphate hydrolases"/>
    <property type="match status" value="1"/>
</dbReference>
<keyword evidence="17" id="KW-0460">Magnesium</keyword>
<evidence type="ECO:0000259" key="44">
    <source>
        <dbReference type="PROSITE" id="PS51844"/>
    </source>
</evidence>
<dbReference type="Pfam" id="PF00612">
    <property type="entry name" value="IQ"/>
    <property type="match status" value="1"/>
</dbReference>
<dbReference type="FunFam" id="1.20.5.340:FF:000009">
    <property type="entry name" value="myosin-11 isoform X2"/>
    <property type="match status" value="1"/>
</dbReference>
<dbReference type="InterPro" id="IPR036961">
    <property type="entry name" value="Kinesin_motor_dom_sf"/>
</dbReference>
<evidence type="ECO:0000256" key="33">
    <source>
        <dbReference type="ARBA" id="ARBA00041440"/>
    </source>
</evidence>
<feature type="compositionally biased region" description="Basic and acidic residues" evidence="41">
    <location>
        <begin position="1692"/>
        <end position="1701"/>
    </location>
</feature>
<evidence type="ECO:0000256" key="27">
    <source>
        <dbReference type="ARBA" id="ARBA00023212"/>
    </source>
</evidence>
<dbReference type="FunFam" id="1.20.58.530:FF:000003">
    <property type="entry name" value="Myosin heavy chain 10"/>
    <property type="match status" value="1"/>
</dbReference>
<dbReference type="FunFam" id="1.20.5.4820:FF:000002">
    <property type="entry name" value="Myosin heavy chain 10"/>
    <property type="match status" value="1"/>
</dbReference>
<feature type="region of interest" description="Disordered" evidence="41">
    <location>
        <begin position="1691"/>
        <end position="1756"/>
    </location>
</feature>
<evidence type="ECO:0000256" key="21">
    <source>
        <dbReference type="ARBA" id="ARBA00023016"/>
    </source>
</evidence>
<keyword evidence="30" id="KW-0968">Cytoplasmic vesicle</keyword>
<dbReference type="GO" id="GO:0016460">
    <property type="term" value="C:myosin II complex"/>
    <property type="evidence" value="ECO:0007669"/>
    <property type="project" value="TreeGrafter"/>
</dbReference>
<dbReference type="Gene3D" id="1.20.120.720">
    <property type="entry name" value="Myosin VI head, motor domain, U50 subdomain"/>
    <property type="match status" value="1"/>
</dbReference>
<dbReference type="Pfam" id="PF00063">
    <property type="entry name" value="Myosin_head"/>
    <property type="match status" value="1"/>
</dbReference>
<dbReference type="Gene3D" id="6.10.250.2420">
    <property type="match status" value="1"/>
</dbReference>
<dbReference type="SUPFAM" id="SSF90257">
    <property type="entry name" value="Myosin rod fragments"/>
    <property type="match status" value="5"/>
</dbReference>
<feature type="compositionally biased region" description="Polar residues" evidence="41">
    <location>
        <begin position="421"/>
        <end position="440"/>
    </location>
</feature>
<dbReference type="FunFam" id="1.10.510.10:FF:000214">
    <property type="entry name" value="Dual specificity mitogen-activated protein kinase kinase 7"/>
    <property type="match status" value="1"/>
</dbReference>
<evidence type="ECO:0000256" key="28">
    <source>
        <dbReference type="ARBA" id="ARBA00023242"/>
    </source>
</evidence>
<dbReference type="Gene3D" id="3.30.200.20">
    <property type="entry name" value="Phosphorylase Kinase, domain 1"/>
    <property type="match status" value="1"/>
</dbReference>
<keyword evidence="10" id="KW-0716">Sensory transduction</keyword>
<dbReference type="FunFam" id="2.30.30.360:FF:000001">
    <property type="entry name" value="Myosin heavy chain"/>
    <property type="match status" value="1"/>
</dbReference>
<dbReference type="PROSITE" id="PS51456">
    <property type="entry name" value="MYOSIN_MOTOR"/>
    <property type="match status" value="1"/>
</dbReference>
<evidence type="ECO:0000256" key="16">
    <source>
        <dbReference type="ARBA" id="ARBA00022840"/>
    </source>
</evidence>
<dbReference type="PROSITE" id="PS50096">
    <property type="entry name" value="IQ"/>
    <property type="match status" value="1"/>
</dbReference>
<evidence type="ECO:0000256" key="29">
    <source>
        <dbReference type="ARBA" id="ARBA00023305"/>
    </source>
</evidence>
<dbReference type="Gene3D" id="1.20.58.530">
    <property type="match status" value="1"/>
</dbReference>
<dbReference type="GO" id="GO:0007165">
    <property type="term" value="P:signal transduction"/>
    <property type="evidence" value="ECO:0007669"/>
    <property type="project" value="UniProtKB-ARBA"/>
</dbReference>
<keyword evidence="27" id="KW-0206">Cytoskeleton</keyword>
<keyword evidence="18" id="KW-0112">Calmodulin-binding</keyword>
<dbReference type="GO" id="GO:0005634">
    <property type="term" value="C:nucleus"/>
    <property type="evidence" value="ECO:0007669"/>
    <property type="project" value="UniProtKB-SubCell"/>
</dbReference>
<keyword evidence="29" id="KW-0844">Vision</keyword>
<dbReference type="GO" id="GO:0005516">
    <property type="term" value="F:calmodulin binding"/>
    <property type="evidence" value="ECO:0007669"/>
    <property type="project" value="UniProtKB-KW"/>
</dbReference>
<feature type="region of interest" description="Actin-binding" evidence="40">
    <location>
        <begin position="1092"/>
        <end position="1114"/>
    </location>
</feature>
<evidence type="ECO:0000256" key="5">
    <source>
        <dbReference type="ARBA" id="ARBA00006998"/>
    </source>
</evidence>
<sequence>MSSLEQRLSRIEEKLKQENEEARRRIDLNIDMSPQRSRPRPTLQLPLANDGGSRSSSSESSPQHHPYPSRPRHMLTLPTPPYGLQKSLENAEIDQKLQEIMKQTGYLKIDGQRYPAEVTDLISEGEIGSGTCGQVFKVRFKKTGHVIAVKQMRRTGNKDENKRILMDLDVVLKSHDCPYIIQCYGAIVTNTDVFIAMELMGTCAEKLKKRIQGPIPERILGKMTVAIVKALLYLKERHGVIHRDVKPSNILLDAKGQIKLCDFGISGRLVDSKAKTRSAGCAAYMAPERIDPPDPTKPDYDIRADVWSLGISLVELATGQFPYKNCKTDFEVLTKVLQEDPPLLPLSMGFSLDFQSFVKDCLTKDHRKRPKYHGLLGHSFIRRYEVLEVDVAGWFQTVMDRTDSCCWCCEQSVVEQEDEPSSPTVPAAENQSLTTTSLVSGRQAADGRARALWLATMSDADKFLYGDRGINNPLAQADWATKKLVWIPSEKLGFEAGSVKEELGDECVVELTDSGRKVKVNKDDIQKMNPPKFNKVEDMAELTCLNEASVLHNLKERYYSGLIYTYSGLFCVVVNPYKYLPIYTEDIVNMYKGKKRHEMPPHIYAITDTAYRSMMQDREDQSILCTGESGAGKTENTKKVIQYLAHVASSFKSKKDQGELEKQLLQANPILEAFGNAKTVKNDNSSRFSMLKMLPDLLEKSRAIRQAKDERSFHIFYYMLTGAGDKLRSELCLEDYSKYRFLSNGNMTIPGQQDKDLFTETMDAFQIMSIPEEERIGLLKVVSAVLQLGNMVFKKERHSDQASLPDDTAAQKVCHLLGVNVTDFTRAILSPRIKVGRDYVQKAQTQEQAEFAVEALAKASYERMFRWLVLRINRALDKTKRQGASFIGILDIAGFEIFELNSFEQLCINYTNEKLQQLFNHTMFILEQEEYQREGIEWSFIDFGLDLQPCIDLIERHAGPPGILALLDEECWFPKATDKSFVEKVVQEQGTHPKFQKPKKLKDDVDFCIMHYAGKVDYKADEWLMKNMDPLNETVATLLNQSTDKFTADLWRDMDRIVGLDKVAGMSDSMHGAFKTRKGMFRTVGQLYKEQLGNLMTTLRNTNPNFVRCIIPNHEKKAGKLESHLVLDQLKCNGVLEGIRICRQGFPNRIVFQEFRQRYEILTPNAIPKGFMDGKQACELMIKALELDPNLFRIGQSKVFFRAGVLAHLEEERDMKITDVIISFQAWCRGYVARKAFAKRQQQLTAMKVIQRNCAAYLKLRNWQWWRLFTKVKPLLQVTRQEEEMVAKEEELAKVKERQLQTEEQLKEFESKQEQLNAEKLALQEQLQAETELCAEAEEMRARLATRKQELEEILHDLESRLEEEEERVTQMNTERKKMQQNITDLEQQLDEEEAARQKLQMEKVTTDAKLKKLEEEVMVLDDQNNKLNKEKKQMEERISEFTTNLAEEEEKSKNRLRREEKIRQELEKNRRKLEGDSTDLHDQIADLQAQIAELRAQLAKKEEELHAALARIEEEAAAKNSAQKMIRELEAQISELQEDLELERQARSKAEKHRRDLGEELEALKTELEDTLDSTAAQQELRSKRETEVAELKRNLEEDAKFHEQQMADMRQKHNQAFDELNEQLEQAKRNKVSVEKSKQALESEWNELQIEMKTLTQGKTDSEHRRKKAEAQVQELQSELENVNGLLSEAEGKNIKSSKDLSTTESQLQDTQELLQEETRQKLSLSSRLRQMEDEQNSLRDMLEEEEESKKNVEKQVSTLQTQLAEMKKKLEQEALSLEGAEEGRKRFQRELDSVVQQLEEKTSAYDKLDKTKTRLQQELDDLIVDQDHLRQTVSNLEKKQRKFDQMLAEEKTISTQYAEERDKAEAEAREKETRALTLARELETMTDLKDELDRASKLLKAEMEDLVSSKDDVGKSVHELERSKRAMEQQLEEMRVQLEELEDELQATEDAKLRLEVNMQAMKAQFDRDLQARDEQGEERRKQLVKQVREMEIELEDERKQRSQALSSKKKLEMDLSELELQIDGANRGRDEALKQLKKLQAQMKELMRELDELRLSRDEAVNGAKENEKKLKAMEADALHFQEDLATAERLKRQIQSERDELQDEINSSNTKNSLLADEKRRLESRITQLEEELEEEQLNTEMVNDRLKRTTLQTEQLTTELGAERSTSQRLEGARSQLDRQNKELKLKLQELEGTIKSKYKSSISILEAKIAQLEEQLDIESKERQQASRLVRRTEKKLKEVMLQVDDERRNTEQYKDQVEKTNSRMRQLKRQLEEAEEEVTRANAYRRKLQRELDDATESADAMNREVSSLKSKLRRDLPYNMRRTTNRSGLDSDEDVDVMAESSEPAAE</sequence>
<keyword evidence="24" id="KW-0829">Tyrosine-protein kinase</keyword>
<keyword evidence="16 40" id="KW-0067">ATP-binding</keyword>
<dbReference type="GO" id="GO:0004674">
    <property type="term" value="F:protein serine/threonine kinase activity"/>
    <property type="evidence" value="ECO:0007669"/>
    <property type="project" value="UniProtKB-KW"/>
</dbReference>
<comment type="similarity">
    <text evidence="6 40">Belongs to the TRAFAC class myosin-kinesin ATPase superfamily. Myosin family.</text>
</comment>
<dbReference type="FunFam" id="3.40.850.10:FF:000101">
    <property type="entry name" value="Slow myosin heavy chain 2"/>
    <property type="match status" value="1"/>
</dbReference>
<dbReference type="SUPFAM" id="SSF56112">
    <property type="entry name" value="Protein kinase-like (PK-like)"/>
    <property type="match status" value="1"/>
</dbReference>
<evidence type="ECO:0000259" key="42">
    <source>
        <dbReference type="PROSITE" id="PS50011"/>
    </source>
</evidence>
<feature type="compositionally biased region" description="Basic and acidic residues" evidence="41">
    <location>
        <begin position="1732"/>
        <end position="1756"/>
    </location>
</feature>
<dbReference type="PROSITE" id="PS51844">
    <property type="entry name" value="SH3_LIKE"/>
    <property type="match status" value="1"/>
</dbReference>
<dbReference type="InterPro" id="IPR004009">
    <property type="entry name" value="SH3_Myosin"/>
</dbReference>
<feature type="domain" description="Myosin N-terminal SH3-like" evidence="44">
    <location>
        <begin position="480"/>
        <end position="530"/>
    </location>
</feature>
<feature type="binding site" evidence="40">
    <location>
        <begin position="627"/>
        <end position="634"/>
    </location>
    <ligand>
        <name>ATP</name>
        <dbReference type="ChEBI" id="CHEBI:30616"/>
    </ligand>
</feature>
<dbReference type="Gene3D" id="1.10.10.820">
    <property type="match status" value="1"/>
</dbReference>
<evidence type="ECO:0000259" key="43">
    <source>
        <dbReference type="PROSITE" id="PS51456"/>
    </source>
</evidence>
<dbReference type="InterPro" id="IPR008271">
    <property type="entry name" value="Ser/Thr_kinase_AS"/>
</dbReference>
<evidence type="ECO:0000256" key="22">
    <source>
        <dbReference type="ARBA" id="ARBA00023054"/>
    </source>
</evidence>
<evidence type="ECO:0000256" key="39">
    <source>
        <dbReference type="ARBA" id="ARBA00083185"/>
    </source>
</evidence>
<dbReference type="GO" id="GO:0019899">
    <property type="term" value="F:enzyme binding"/>
    <property type="evidence" value="ECO:0007669"/>
    <property type="project" value="UniProtKB-ARBA"/>
</dbReference>
<evidence type="ECO:0000313" key="46">
    <source>
        <dbReference type="Proteomes" id="UP000298787"/>
    </source>
</evidence>
<dbReference type="SMART" id="SM00015">
    <property type="entry name" value="IQ"/>
    <property type="match status" value="1"/>
</dbReference>
<keyword evidence="26 40" id="KW-0009">Actin-binding</keyword>
<evidence type="ECO:0000256" key="19">
    <source>
        <dbReference type="ARBA" id="ARBA00022960"/>
    </source>
</evidence>
<dbReference type="FunFam" id="1.20.5.340:FF:000008">
    <property type="entry name" value="Myosin heavy chain 11"/>
    <property type="match status" value="1"/>
</dbReference>
<dbReference type="Gene3D" id="1.10.510.10">
    <property type="entry name" value="Transferase(Phosphotransferase) domain 1"/>
    <property type="match status" value="1"/>
</dbReference>
<dbReference type="InterPro" id="IPR011009">
    <property type="entry name" value="Kinase-like_dom_sf"/>
</dbReference>
<evidence type="ECO:0000256" key="2">
    <source>
        <dbReference type="ARBA" id="ARBA00004123"/>
    </source>
</evidence>
<dbReference type="FunFam" id="4.10.270.10:FF:000001">
    <property type="entry name" value="Myosin heavy chain, non-muscle"/>
    <property type="match status" value="1"/>
</dbReference>
<feature type="domain" description="Myosin motor" evidence="43">
    <location>
        <begin position="534"/>
        <end position="1214"/>
    </location>
</feature>
<keyword evidence="19" id="KW-0133">Cell shape</keyword>
<dbReference type="Pfam" id="PF01576">
    <property type="entry name" value="Myosin_tail_1"/>
    <property type="match status" value="1"/>
</dbReference>
<evidence type="ECO:0000256" key="23">
    <source>
        <dbReference type="ARBA" id="ARBA00023123"/>
    </source>
</evidence>
<keyword evidence="15" id="KW-0418">Kinase</keyword>
<keyword evidence="13" id="KW-0479">Metal-binding</keyword>
<feature type="compositionally biased region" description="Low complexity" evidence="41">
    <location>
        <begin position="1703"/>
        <end position="1716"/>
    </location>
</feature>
<keyword evidence="8" id="KW-0723">Serine/threonine-protein kinase</keyword>
<dbReference type="GO" id="GO:0006950">
    <property type="term" value="P:response to stress"/>
    <property type="evidence" value="ECO:0007669"/>
    <property type="project" value="UniProtKB-ARBA"/>
</dbReference>
<evidence type="ECO:0000256" key="34">
    <source>
        <dbReference type="ARBA" id="ARBA00042289"/>
    </source>
</evidence>
<dbReference type="CDD" id="cd06618">
    <property type="entry name" value="PKc_MKK7"/>
    <property type="match status" value="1"/>
</dbReference>